<evidence type="ECO:0008006" key="4">
    <source>
        <dbReference type="Google" id="ProtNLM"/>
    </source>
</evidence>
<feature type="signal peptide" evidence="1">
    <location>
        <begin position="1"/>
        <end position="22"/>
    </location>
</feature>
<evidence type="ECO:0000313" key="3">
    <source>
        <dbReference type="Proteomes" id="UP001497472"/>
    </source>
</evidence>
<accession>A0AAV1J7J2</accession>
<sequence length="86" mass="9095">MTQTIRSVYLVLCCLSAGGGDGAREVAVESLVSSTVDGLPEPLPPSANASPLMLPTHHYVTIAPSVEPYRHLTAPIAHEDWSSQVV</sequence>
<dbReference type="AlphaFoldDB" id="A0AAV1J7J2"/>
<dbReference type="EMBL" id="CAVLEF010000005">
    <property type="protein sequence ID" value="CAK1544461.1"/>
    <property type="molecule type" value="Genomic_DNA"/>
</dbReference>
<evidence type="ECO:0000256" key="1">
    <source>
        <dbReference type="SAM" id="SignalP"/>
    </source>
</evidence>
<name>A0AAV1J7J2_9NEOP</name>
<keyword evidence="1" id="KW-0732">Signal</keyword>
<proteinExistence type="predicted"/>
<reference evidence="2 3" key="1">
    <citation type="submission" date="2023-11" db="EMBL/GenBank/DDBJ databases">
        <authorList>
            <person name="Okamura Y."/>
        </authorList>
    </citation>
    <scope>NUCLEOTIDE SEQUENCE [LARGE SCALE GENOMIC DNA]</scope>
</reference>
<comment type="caution">
    <text evidence="2">The sequence shown here is derived from an EMBL/GenBank/DDBJ whole genome shotgun (WGS) entry which is preliminary data.</text>
</comment>
<keyword evidence="3" id="KW-1185">Reference proteome</keyword>
<protein>
    <recommendedName>
        <fullName evidence="4">Secreted protein</fullName>
    </recommendedName>
</protein>
<gene>
    <name evidence="2" type="ORF">LNINA_LOCUS4210</name>
</gene>
<feature type="chain" id="PRO_5043561542" description="Secreted protein" evidence="1">
    <location>
        <begin position="23"/>
        <end position="86"/>
    </location>
</feature>
<dbReference type="Proteomes" id="UP001497472">
    <property type="component" value="Unassembled WGS sequence"/>
</dbReference>
<organism evidence="2 3">
    <name type="scientific">Leptosia nina</name>
    <dbReference type="NCBI Taxonomy" id="320188"/>
    <lineage>
        <taxon>Eukaryota</taxon>
        <taxon>Metazoa</taxon>
        <taxon>Ecdysozoa</taxon>
        <taxon>Arthropoda</taxon>
        <taxon>Hexapoda</taxon>
        <taxon>Insecta</taxon>
        <taxon>Pterygota</taxon>
        <taxon>Neoptera</taxon>
        <taxon>Endopterygota</taxon>
        <taxon>Lepidoptera</taxon>
        <taxon>Glossata</taxon>
        <taxon>Ditrysia</taxon>
        <taxon>Papilionoidea</taxon>
        <taxon>Pieridae</taxon>
        <taxon>Pierinae</taxon>
        <taxon>Leptosia</taxon>
    </lineage>
</organism>
<evidence type="ECO:0000313" key="2">
    <source>
        <dbReference type="EMBL" id="CAK1544461.1"/>
    </source>
</evidence>